<dbReference type="Gene3D" id="3.30.70.100">
    <property type="match status" value="1"/>
</dbReference>
<dbReference type="PANTHER" id="PTHR47268">
    <property type="entry name" value="ACYLPHOSPHATASE"/>
    <property type="match status" value="1"/>
</dbReference>
<evidence type="ECO:0000256" key="1">
    <source>
        <dbReference type="ARBA" id="ARBA00005614"/>
    </source>
</evidence>
<dbReference type="EMBL" id="JBGXBU010000001">
    <property type="protein sequence ID" value="MFM4891621.1"/>
    <property type="molecule type" value="Genomic_DNA"/>
</dbReference>
<evidence type="ECO:0000313" key="9">
    <source>
        <dbReference type="Proteomes" id="UP001630969"/>
    </source>
</evidence>
<gene>
    <name evidence="8" type="primary">yccX</name>
    <name evidence="8" type="ORF">ACEUDJ_01785</name>
</gene>
<protein>
    <recommendedName>
        <fullName evidence="3 5">acylphosphatase</fullName>
        <ecNumber evidence="2 5">3.6.1.7</ecNumber>
    </recommendedName>
</protein>
<evidence type="ECO:0000256" key="3">
    <source>
        <dbReference type="ARBA" id="ARBA00015991"/>
    </source>
</evidence>
<evidence type="ECO:0000256" key="2">
    <source>
        <dbReference type="ARBA" id="ARBA00012150"/>
    </source>
</evidence>
<dbReference type="Pfam" id="PF00708">
    <property type="entry name" value="Acylphosphatase"/>
    <property type="match status" value="1"/>
</dbReference>
<feature type="active site" evidence="5">
    <location>
        <position position="38"/>
    </location>
</feature>
<dbReference type="RefSeq" id="WP_041992547.1">
    <property type="nucleotide sequence ID" value="NZ_CDBT01000004.1"/>
</dbReference>
<keyword evidence="9" id="KW-1185">Reference proteome</keyword>
<dbReference type="PANTHER" id="PTHR47268:SF4">
    <property type="entry name" value="ACYLPHOSPHATASE"/>
    <property type="match status" value="1"/>
</dbReference>
<comment type="similarity">
    <text evidence="1 6">Belongs to the acylphosphatase family.</text>
</comment>
<feature type="domain" description="Acylphosphatase-like" evidence="7">
    <location>
        <begin position="5"/>
        <end position="90"/>
    </location>
</feature>
<dbReference type="SUPFAM" id="SSF54975">
    <property type="entry name" value="Acylphosphatase/BLUF domain-like"/>
    <property type="match status" value="1"/>
</dbReference>
<dbReference type="NCBIfam" id="NF011000">
    <property type="entry name" value="PRK14426.1"/>
    <property type="match status" value="1"/>
</dbReference>
<organism evidence="8 9">
    <name type="scientific">Aeromonas bivalvium</name>
    <dbReference type="NCBI Taxonomy" id="440079"/>
    <lineage>
        <taxon>Bacteria</taxon>
        <taxon>Pseudomonadati</taxon>
        <taxon>Pseudomonadota</taxon>
        <taxon>Gammaproteobacteria</taxon>
        <taxon>Aeromonadales</taxon>
        <taxon>Aeromonadaceae</taxon>
        <taxon>Aeromonas</taxon>
    </lineage>
</organism>
<dbReference type="InterPro" id="IPR020456">
    <property type="entry name" value="Acylphosphatase"/>
</dbReference>
<dbReference type="PROSITE" id="PS00150">
    <property type="entry name" value="ACYLPHOSPHATASE_1"/>
    <property type="match status" value="1"/>
</dbReference>
<evidence type="ECO:0000256" key="4">
    <source>
        <dbReference type="ARBA" id="ARBA00047645"/>
    </source>
</evidence>
<dbReference type="InterPro" id="IPR001792">
    <property type="entry name" value="Acylphosphatase-like_dom"/>
</dbReference>
<dbReference type="InterPro" id="IPR036046">
    <property type="entry name" value="Acylphosphatase-like_dom_sf"/>
</dbReference>
<dbReference type="PROSITE" id="PS51160">
    <property type="entry name" value="ACYLPHOSPHATASE_3"/>
    <property type="match status" value="1"/>
</dbReference>
<dbReference type="GO" id="GO:0003998">
    <property type="term" value="F:acylphosphatase activity"/>
    <property type="evidence" value="ECO:0007669"/>
    <property type="project" value="UniProtKB-EC"/>
</dbReference>
<dbReference type="InterPro" id="IPR017968">
    <property type="entry name" value="Acylphosphatase_CS"/>
</dbReference>
<sequence length="90" mass="10012">MGEQAFSVRVFGRVQGVGFRYFTQERALQLGLRGHAYNLEDGSVEVLLCGPAEQVQMMLGWLEHGPRTAEVSHISCQPHEGEVRAGFHTN</sequence>
<comment type="catalytic activity">
    <reaction evidence="4 5">
        <text>an acyl phosphate + H2O = a carboxylate + phosphate + H(+)</text>
        <dbReference type="Rhea" id="RHEA:14965"/>
        <dbReference type="ChEBI" id="CHEBI:15377"/>
        <dbReference type="ChEBI" id="CHEBI:15378"/>
        <dbReference type="ChEBI" id="CHEBI:29067"/>
        <dbReference type="ChEBI" id="CHEBI:43474"/>
        <dbReference type="ChEBI" id="CHEBI:59918"/>
        <dbReference type="EC" id="3.6.1.7"/>
    </reaction>
</comment>
<proteinExistence type="inferred from homology"/>
<dbReference type="EC" id="3.6.1.7" evidence="2 5"/>
<accession>A0ABW9GQ53</accession>
<dbReference type="Proteomes" id="UP001630969">
    <property type="component" value="Unassembled WGS sequence"/>
</dbReference>
<evidence type="ECO:0000256" key="5">
    <source>
        <dbReference type="PROSITE-ProRule" id="PRU00520"/>
    </source>
</evidence>
<reference evidence="8 9" key="1">
    <citation type="submission" date="2024-09" db="EMBL/GenBank/DDBJ databases">
        <title>Aeromonas strains Genome sequencing and assembly.</title>
        <authorList>
            <person name="Hu X."/>
            <person name="Tang B."/>
        </authorList>
    </citation>
    <scope>NUCLEOTIDE SEQUENCE [LARGE SCALE GENOMIC DNA]</scope>
    <source>
        <strain evidence="8 9">NB23SCDHY001</strain>
    </source>
</reference>
<evidence type="ECO:0000256" key="6">
    <source>
        <dbReference type="RuleBase" id="RU004168"/>
    </source>
</evidence>
<evidence type="ECO:0000259" key="7">
    <source>
        <dbReference type="PROSITE" id="PS51160"/>
    </source>
</evidence>
<name>A0ABW9GQ53_9GAMM</name>
<feature type="active site" evidence="5">
    <location>
        <position position="20"/>
    </location>
</feature>
<keyword evidence="5 8" id="KW-0378">Hydrolase</keyword>
<evidence type="ECO:0000313" key="8">
    <source>
        <dbReference type="EMBL" id="MFM4891621.1"/>
    </source>
</evidence>
<dbReference type="GeneID" id="97218790"/>
<comment type="caution">
    <text evidence="8">The sequence shown here is derived from an EMBL/GenBank/DDBJ whole genome shotgun (WGS) entry which is preliminary data.</text>
</comment>